<accession>A0ABD2Q0V1</accession>
<dbReference type="Proteomes" id="UP001626550">
    <property type="component" value="Unassembled WGS sequence"/>
</dbReference>
<name>A0ABD2Q0V1_9PLAT</name>
<dbReference type="Gene3D" id="1.20.140.50">
    <property type="entry name" value="alix/aip1 like domains"/>
    <property type="match status" value="1"/>
</dbReference>
<comment type="caution">
    <text evidence="3">The sequence shown here is derived from an EMBL/GenBank/DDBJ whole genome shotgun (WGS) entry which is preliminary data.</text>
</comment>
<feature type="region of interest" description="Disordered" evidence="1">
    <location>
        <begin position="233"/>
        <end position="281"/>
    </location>
</feature>
<evidence type="ECO:0000256" key="1">
    <source>
        <dbReference type="SAM" id="MobiDB-lite"/>
    </source>
</evidence>
<dbReference type="Pfam" id="PF13949">
    <property type="entry name" value="ALIX_LYPXL_bnd"/>
    <property type="match status" value="1"/>
</dbReference>
<evidence type="ECO:0000313" key="3">
    <source>
        <dbReference type="EMBL" id="KAL3313003.1"/>
    </source>
</evidence>
<gene>
    <name evidence="3" type="primary">PDCD6IP_1</name>
    <name evidence="3" type="ORF">Ciccas_008396</name>
</gene>
<sequence>MFKKEIKKYDDMFVKTAETDNKVLTNYNRQEQFIEKLSLSPGELTELVSNTSVGSSSPMPKAPSQLVDSIKSIISKLDSIKSDRNDLIVQMQAIQLPDSLRQTYLEKFKQMGPVMDADDTAREAINPCLEGPRGCVRESLDSQKELLDQLQQASTAYFGKSGAISDARSTLLTNLVLAAEEYPQLMKDFTEGLKFYADVTNVLLKIQQKVDDFVFARKTEKDELMNDISTNLSKAVTETAPEPPANRELPARPPPPVVAASTAPPYSVPQPESASCPYPQQPTQMPQYSGVPYPYSKLLLVSNTFFSVWLSRNATNADAVS</sequence>
<keyword evidence="4" id="KW-1185">Reference proteome</keyword>
<dbReference type="PANTHER" id="PTHR23030">
    <property type="entry name" value="PCD6 INTERACTING PROTEIN-RELATED"/>
    <property type="match status" value="1"/>
</dbReference>
<reference evidence="3 4" key="1">
    <citation type="submission" date="2024-11" db="EMBL/GenBank/DDBJ databases">
        <title>Adaptive evolution of stress response genes in parasites aligns with host niche diversity.</title>
        <authorList>
            <person name="Hahn C."/>
            <person name="Resl P."/>
        </authorList>
    </citation>
    <scope>NUCLEOTIDE SEQUENCE [LARGE SCALE GENOMIC DNA]</scope>
    <source>
        <strain evidence="3">EGGRZ-B1_66</strain>
        <tissue evidence="3">Body</tissue>
    </source>
</reference>
<organism evidence="3 4">
    <name type="scientific">Cichlidogyrus casuarinus</name>
    <dbReference type="NCBI Taxonomy" id="1844966"/>
    <lineage>
        <taxon>Eukaryota</taxon>
        <taxon>Metazoa</taxon>
        <taxon>Spiralia</taxon>
        <taxon>Lophotrochozoa</taxon>
        <taxon>Platyhelminthes</taxon>
        <taxon>Monogenea</taxon>
        <taxon>Monopisthocotylea</taxon>
        <taxon>Dactylogyridea</taxon>
        <taxon>Ancyrocephalidae</taxon>
        <taxon>Cichlidogyrus</taxon>
    </lineage>
</organism>
<proteinExistence type="predicted"/>
<dbReference type="InterPro" id="IPR025304">
    <property type="entry name" value="ALIX_V_dom"/>
</dbReference>
<dbReference type="PANTHER" id="PTHR23030:SF30">
    <property type="entry name" value="TYROSINE-PROTEIN PHOSPHATASE NON-RECEPTOR TYPE 23"/>
    <property type="match status" value="1"/>
</dbReference>
<dbReference type="AlphaFoldDB" id="A0ABD2Q0V1"/>
<evidence type="ECO:0000313" key="4">
    <source>
        <dbReference type="Proteomes" id="UP001626550"/>
    </source>
</evidence>
<dbReference type="EMBL" id="JBJKFK010001471">
    <property type="protein sequence ID" value="KAL3313003.1"/>
    <property type="molecule type" value="Genomic_DNA"/>
</dbReference>
<protein>
    <submittedName>
        <fullName evidence="3">Rhophilin, Rho GTPase binding protein</fullName>
    </submittedName>
</protein>
<feature type="domain" description="ALIX V-shaped" evidence="2">
    <location>
        <begin position="2"/>
        <end position="220"/>
    </location>
</feature>
<evidence type="ECO:0000259" key="2">
    <source>
        <dbReference type="Pfam" id="PF13949"/>
    </source>
</evidence>